<reference evidence="1" key="2">
    <citation type="journal article" date="2015" name="Data Brief">
        <title>Shoot transcriptome of the giant reed, Arundo donax.</title>
        <authorList>
            <person name="Barrero R.A."/>
            <person name="Guerrero F.D."/>
            <person name="Moolhuijzen P."/>
            <person name="Goolsby J.A."/>
            <person name="Tidwell J."/>
            <person name="Bellgard S.E."/>
            <person name="Bellgard M.I."/>
        </authorList>
    </citation>
    <scope>NUCLEOTIDE SEQUENCE</scope>
    <source>
        <tissue evidence="1">Shoot tissue taken approximately 20 cm above the soil surface</tissue>
    </source>
</reference>
<name>A0A0A9AAA4_ARUDO</name>
<dbReference type="AlphaFoldDB" id="A0A0A9AAA4"/>
<sequence length="58" mass="6662">MLKLYICPFPDPLEWCKGSKCHESLSAYMIPCQESCQSCPLCLEYSVSGPYHLYCVHE</sequence>
<accession>A0A0A9AAA4</accession>
<dbReference type="EMBL" id="GBRH01249316">
    <property type="protein sequence ID" value="JAD48579.1"/>
    <property type="molecule type" value="Transcribed_RNA"/>
</dbReference>
<evidence type="ECO:0000313" key="1">
    <source>
        <dbReference type="EMBL" id="JAD48579.1"/>
    </source>
</evidence>
<organism evidence="1">
    <name type="scientific">Arundo donax</name>
    <name type="common">Giant reed</name>
    <name type="synonym">Donax arundinaceus</name>
    <dbReference type="NCBI Taxonomy" id="35708"/>
    <lineage>
        <taxon>Eukaryota</taxon>
        <taxon>Viridiplantae</taxon>
        <taxon>Streptophyta</taxon>
        <taxon>Embryophyta</taxon>
        <taxon>Tracheophyta</taxon>
        <taxon>Spermatophyta</taxon>
        <taxon>Magnoliopsida</taxon>
        <taxon>Liliopsida</taxon>
        <taxon>Poales</taxon>
        <taxon>Poaceae</taxon>
        <taxon>PACMAD clade</taxon>
        <taxon>Arundinoideae</taxon>
        <taxon>Arundineae</taxon>
        <taxon>Arundo</taxon>
    </lineage>
</organism>
<protein>
    <submittedName>
        <fullName evidence="1">Uncharacterized protein</fullName>
    </submittedName>
</protein>
<proteinExistence type="predicted"/>
<reference evidence="1" key="1">
    <citation type="submission" date="2014-09" db="EMBL/GenBank/DDBJ databases">
        <authorList>
            <person name="Magalhaes I.L.F."/>
            <person name="Oliveira U."/>
            <person name="Santos F.R."/>
            <person name="Vidigal T.H.D.A."/>
            <person name="Brescovit A.D."/>
            <person name="Santos A.J."/>
        </authorList>
    </citation>
    <scope>NUCLEOTIDE SEQUENCE</scope>
    <source>
        <tissue evidence="1">Shoot tissue taken approximately 20 cm above the soil surface</tissue>
    </source>
</reference>